<evidence type="ECO:0000313" key="3">
    <source>
        <dbReference type="Proteomes" id="UP000447434"/>
    </source>
</evidence>
<keyword evidence="1" id="KW-0732">Signal</keyword>
<evidence type="ECO:0000313" key="2">
    <source>
        <dbReference type="EMBL" id="KAE9604549.1"/>
    </source>
</evidence>
<gene>
    <name evidence="2" type="ORF">Lalb_Chr11g0073001</name>
</gene>
<evidence type="ECO:0000256" key="1">
    <source>
        <dbReference type="SAM" id="SignalP"/>
    </source>
</evidence>
<dbReference type="OrthoDB" id="1903945at2759"/>
<comment type="caution">
    <text evidence="2">The sequence shown here is derived from an EMBL/GenBank/DDBJ whole genome shotgun (WGS) entry which is preliminary data.</text>
</comment>
<organism evidence="2 3">
    <name type="scientific">Lupinus albus</name>
    <name type="common">White lupine</name>
    <name type="synonym">Lupinus termis</name>
    <dbReference type="NCBI Taxonomy" id="3870"/>
    <lineage>
        <taxon>Eukaryota</taxon>
        <taxon>Viridiplantae</taxon>
        <taxon>Streptophyta</taxon>
        <taxon>Embryophyta</taxon>
        <taxon>Tracheophyta</taxon>
        <taxon>Spermatophyta</taxon>
        <taxon>Magnoliopsida</taxon>
        <taxon>eudicotyledons</taxon>
        <taxon>Gunneridae</taxon>
        <taxon>Pentapetalae</taxon>
        <taxon>rosids</taxon>
        <taxon>fabids</taxon>
        <taxon>Fabales</taxon>
        <taxon>Fabaceae</taxon>
        <taxon>Papilionoideae</taxon>
        <taxon>50 kb inversion clade</taxon>
        <taxon>genistoids sensu lato</taxon>
        <taxon>core genistoids</taxon>
        <taxon>Genisteae</taxon>
        <taxon>Lupinus</taxon>
    </lineage>
</organism>
<keyword evidence="3" id="KW-1185">Reference proteome</keyword>
<dbReference type="EMBL" id="WOCE01000011">
    <property type="protein sequence ID" value="KAE9604549.1"/>
    <property type="molecule type" value="Genomic_DNA"/>
</dbReference>
<accession>A0A6A4PSU0</accession>
<reference evidence="3" key="1">
    <citation type="journal article" date="2020" name="Nat. Commun.">
        <title>Genome sequence of the cluster root forming white lupin.</title>
        <authorList>
            <person name="Hufnagel B."/>
            <person name="Marques A."/>
            <person name="Soriano A."/>
            <person name="Marques L."/>
            <person name="Divol F."/>
            <person name="Doumas P."/>
            <person name="Sallet E."/>
            <person name="Mancinotti D."/>
            <person name="Carrere S."/>
            <person name="Marande W."/>
            <person name="Arribat S."/>
            <person name="Keller J."/>
            <person name="Huneau C."/>
            <person name="Blein T."/>
            <person name="Aime D."/>
            <person name="Laguerre M."/>
            <person name="Taylor J."/>
            <person name="Schubert V."/>
            <person name="Nelson M."/>
            <person name="Geu-Flores F."/>
            <person name="Crespi M."/>
            <person name="Gallardo-Guerrero K."/>
            <person name="Delaux P.-M."/>
            <person name="Salse J."/>
            <person name="Berges H."/>
            <person name="Guyot R."/>
            <person name="Gouzy J."/>
            <person name="Peret B."/>
        </authorList>
    </citation>
    <scope>NUCLEOTIDE SEQUENCE [LARGE SCALE GENOMIC DNA]</scope>
    <source>
        <strain evidence="3">cv. Amiga</strain>
    </source>
</reference>
<dbReference type="Proteomes" id="UP000447434">
    <property type="component" value="Chromosome 11"/>
</dbReference>
<name>A0A6A4PSU0_LUPAL</name>
<feature type="chain" id="PRO_5025607561" evidence="1">
    <location>
        <begin position="22"/>
        <end position="101"/>
    </location>
</feature>
<proteinExistence type="predicted"/>
<protein>
    <submittedName>
        <fullName evidence="2">Uncharacterized protein</fullName>
    </submittedName>
</protein>
<dbReference type="AlphaFoldDB" id="A0A6A4PSU0"/>
<feature type="signal peptide" evidence="1">
    <location>
        <begin position="1"/>
        <end position="21"/>
    </location>
</feature>
<sequence length="101" mass="11779">MSASCVVFLLLLFLFLSKVHSIRLEKGSYALKQHKQHDEEIDLLKRNNSDDVEPIPCKDKHCRSTLNLKKRVSRISRKSSNSLVSIDEDYYGPRHHRPSHH</sequence>